<dbReference type="Proteomes" id="UP000465062">
    <property type="component" value="Chromosome"/>
</dbReference>
<feature type="region of interest" description="Disordered" evidence="1">
    <location>
        <begin position="25"/>
        <end position="54"/>
    </location>
</feature>
<sequence>MSKQHWKKIMLGIGMSTLLLGACGADEEKKEDKETAKKTEEVSPKDDPATDEAASLTQMTQIVEDASELKQAEGIPAEEKTAIDAAFNQYINAFNEEDFESYMSVISKTPVNFKYEDEERYVKQIFDSVDSKRTVDNVKIINYAGKKADVYAEIKATTKDPNSDKEVTRSGKQVTVFHKKEDGWKVAAIFFLASEGEEDATE</sequence>
<dbReference type="RefSeq" id="WP_159363033.1">
    <property type="nucleotide sequence ID" value="NZ_CP047394.1"/>
</dbReference>
<evidence type="ECO:0008006" key="4">
    <source>
        <dbReference type="Google" id="ProtNLM"/>
    </source>
</evidence>
<feature type="compositionally biased region" description="Basic and acidic residues" evidence="1">
    <location>
        <begin position="26"/>
        <end position="48"/>
    </location>
</feature>
<protein>
    <recommendedName>
        <fullName evidence="4">Nuclear transport factor 2 family protein</fullName>
    </recommendedName>
</protein>
<evidence type="ECO:0000313" key="2">
    <source>
        <dbReference type="EMBL" id="QHE63355.1"/>
    </source>
</evidence>
<dbReference type="SUPFAM" id="SSF54427">
    <property type="entry name" value="NTF2-like"/>
    <property type="match status" value="1"/>
</dbReference>
<dbReference type="EMBL" id="CP047394">
    <property type="protein sequence ID" value="QHE63355.1"/>
    <property type="molecule type" value="Genomic_DNA"/>
</dbReference>
<dbReference type="PROSITE" id="PS51257">
    <property type="entry name" value="PROKAR_LIPOPROTEIN"/>
    <property type="match status" value="1"/>
</dbReference>
<accession>A0A6I6UK11</accession>
<evidence type="ECO:0000256" key="1">
    <source>
        <dbReference type="SAM" id="MobiDB-lite"/>
    </source>
</evidence>
<dbReference type="Gene3D" id="3.10.450.50">
    <property type="match status" value="1"/>
</dbReference>
<dbReference type="InterPro" id="IPR032710">
    <property type="entry name" value="NTF2-like_dom_sf"/>
</dbReference>
<organism evidence="2 3">
    <name type="scientific">Rossellomorea vietnamensis</name>
    <dbReference type="NCBI Taxonomy" id="218284"/>
    <lineage>
        <taxon>Bacteria</taxon>
        <taxon>Bacillati</taxon>
        <taxon>Bacillota</taxon>
        <taxon>Bacilli</taxon>
        <taxon>Bacillales</taxon>
        <taxon>Bacillaceae</taxon>
        <taxon>Rossellomorea</taxon>
    </lineage>
</organism>
<name>A0A6I6UK11_9BACI</name>
<evidence type="ECO:0000313" key="3">
    <source>
        <dbReference type="Proteomes" id="UP000465062"/>
    </source>
</evidence>
<gene>
    <name evidence="2" type="ORF">FHE72_21970</name>
</gene>
<dbReference type="AlphaFoldDB" id="A0A6I6UK11"/>
<proteinExistence type="predicted"/>
<dbReference type="KEGG" id="bvq:FHE72_21970"/>
<reference evidence="2 3" key="1">
    <citation type="submission" date="2019-06" db="EMBL/GenBank/DDBJ databases">
        <title>An operon consisting of a P-type ATPase gene and a transcriptional regular gene given the different cadmium resistance in Bacillus vietamensis 151-6 and Bacillus marisflavi 151-25.</title>
        <authorList>
            <person name="Yu X."/>
        </authorList>
    </citation>
    <scope>NUCLEOTIDE SEQUENCE [LARGE SCALE GENOMIC DNA]</scope>
    <source>
        <strain evidence="2 3">151-6</strain>
    </source>
</reference>